<evidence type="ECO:0000313" key="2">
    <source>
        <dbReference type="Proteomes" id="UP000192328"/>
    </source>
</evidence>
<dbReference type="Proteomes" id="UP000192328">
    <property type="component" value="Unassembled WGS sequence"/>
</dbReference>
<organism evidence="1 2">
    <name type="scientific">Aristaeella lactis</name>
    <dbReference type="NCBI Taxonomy" id="3046383"/>
    <lineage>
        <taxon>Bacteria</taxon>
        <taxon>Bacillati</taxon>
        <taxon>Bacillota</taxon>
        <taxon>Clostridia</taxon>
        <taxon>Eubacteriales</taxon>
        <taxon>Aristaeellaceae</taxon>
        <taxon>Aristaeella</taxon>
    </lineage>
</organism>
<reference evidence="1" key="1">
    <citation type="submission" date="2017-04" db="EMBL/GenBank/DDBJ databases">
        <authorList>
            <person name="Varghese N."/>
            <person name="Submissions S."/>
        </authorList>
    </citation>
    <scope>NUCLEOTIDE SEQUENCE</scope>
    <source>
        <strain evidence="1">WTE2008</strain>
    </source>
</reference>
<keyword evidence="2" id="KW-1185">Reference proteome</keyword>
<comment type="caution">
    <text evidence="1">The sequence shown here is derived from an EMBL/GenBank/DDBJ whole genome shotgun (WGS) entry which is preliminary data.</text>
</comment>
<gene>
    <name evidence="1" type="ORF">SAMN06297397_1424</name>
</gene>
<protein>
    <submittedName>
        <fullName evidence="1">Uncharacterized protein</fullName>
    </submittedName>
</protein>
<sequence>MNKKAFKSAVLVTIVTLVIFEAIGFLGLLINKDSASTYVDFKNMAYQSVIIVISLGVGISTYFRKKNETEK</sequence>
<dbReference type="EMBL" id="FWXZ01000002">
    <property type="protein sequence ID" value="SMC57181.1"/>
    <property type="molecule type" value="Genomic_DNA"/>
</dbReference>
<accession>A0AC61PKQ9</accession>
<name>A0AC61PKQ9_9FIRM</name>
<evidence type="ECO:0000313" key="1">
    <source>
        <dbReference type="EMBL" id="SMC57181.1"/>
    </source>
</evidence>
<proteinExistence type="predicted"/>